<dbReference type="KEGG" id="pti:PHATRDRAFT_10865"/>
<protein>
    <submittedName>
        <fullName evidence="10">Uncharacterized protein</fullName>
    </submittedName>
</protein>
<dbReference type="SMART" id="SM00133">
    <property type="entry name" value="S_TK_X"/>
    <property type="match status" value="1"/>
</dbReference>
<accession>B7FUN1</accession>
<dbReference type="PROSITE" id="PS00108">
    <property type="entry name" value="PROTEIN_KINASE_ST"/>
    <property type="match status" value="1"/>
</dbReference>
<feature type="domain" description="Protein kinase" evidence="8">
    <location>
        <begin position="6"/>
        <end position="265"/>
    </location>
</feature>
<dbReference type="PROSITE" id="PS51285">
    <property type="entry name" value="AGC_KINASE_CTER"/>
    <property type="match status" value="1"/>
</dbReference>
<dbReference type="GO" id="GO:0005952">
    <property type="term" value="C:cAMP-dependent protein kinase complex"/>
    <property type="evidence" value="ECO:0007669"/>
    <property type="project" value="TreeGrafter"/>
</dbReference>
<gene>
    <name evidence="10" type="ORF">PHATRDRAFT_10865</name>
</gene>
<dbReference type="Gene3D" id="1.10.510.10">
    <property type="entry name" value="Transferase(Phosphotransferase) domain 1"/>
    <property type="match status" value="1"/>
</dbReference>
<reference evidence="10 11" key="1">
    <citation type="journal article" date="2008" name="Nature">
        <title>The Phaeodactylum genome reveals the evolutionary history of diatom genomes.</title>
        <authorList>
            <person name="Bowler C."/>
            <person name="Allen A.E."/>
            <person name="Badger J.H."/>
            <person name="Grimwood J."/>
            <person name="Jabbari K."/>
            <person name="Kuo A."/>
            <person name="Maheswari U."/>
            <person name="Martens C."/>
            <person name="Maumus F."/>
            <person name="Otillar R.P."/>
            <person name="Rayko E."/>
            <person name="Salamov A."/>
            <person name="Vandepoele K."/>
            <person name="Beszteri B."/>
            <person name="Gruber A."/>
            <person name="Heijde M."/>
            <person name="Katinka M."/>
            <person name="Mock T."/>
            <person name="Valentin K."/>
            <person name="Verret F."/>
            <person name="Berges J.A."/>
            <person name="Brownlee C."/>
            <person name="Cadoret J.P."/>
            <person name="Chiovitti A."/>
            <person name="Choi C.J."/>
            <person name="Coesel S."/>
            <person name="De Martino A."/>
            <person name="Detter J.C."/>
            <person name="Durkin C."/>
            <person name="Falciatore A."/>
            <person name="Fournet J."/>
            <person name="Haruta M."/>
            <person name="Huysman M.J."/>
            <person name="Jenkins B.D."/>
            <person name="Jiroutova K."/>
            <person name="Jorgensen R.E."/>
            <person name="Joubert Y."/>
            <person name="Kaplan A."/>
            <person name="Kroger N."/>
            <person name="Kroth P.G."/>
            <person name="La Roche J."/>
            <person name="Lindquist E."/>
            <person name="Lommer M."/>
            <person name="Martin-Jezequel V."/>
            <person name="Lopez P.J."/>
            <person name="Lucas S."/>
            <person name="Mangogna M."/>
            <person name="McGinnis K."/>
            <person name="Medlin L.K."/>
            <person name="Montsant A."/>
            <person name="Oudot-Le Secq M.P."/>
            <person name="Napoli C."/>
            <person name="Obornik M."/>
            <person name="Parker M.S."/>
            <person name="Petit J.L."/>
            <person name="Porcel B.M."/>
            <person name="Poulsen N."/>
            <person name="Robison M."/>
            <person name="Rychlewski L."/>
            <person name="Rynearson T.A."/>
            <person name="Schmutz J."/>
            <person name="Shapiro H."/>
            <person name="Siaut M."/>
            <person name="Stanley M."/>
            <person name="Sussman M.R."/>
            <person name="Taylor A.R."/>
            <person name="Vardi A."/>
            <person name="von Dassow P."/>
            <person name="Vyverman W."/>
            <person name="Willis A."/>
            <person name="Wyrwicz L.S."/>
            <person name="Rokhsar D.S."/>
            <person name="Weissenbach J."/>
            <person name="Armbrust E.V."/>
            <person name="Green B.R."/>
            <person name="Van de Peer Y."/>
            <person name="Grigoriev I.V."/>
        </authorList>
    </citation>
    <scope>NUCLEOTIDE SEQUENCE [LARGE SCALE GENOMIC DNA]</scope>
    <source>
        <strain evidence="10 11">CCAP 1055/1</strain>
    </source>
</reference>
<dbReference type="Gene3D" id="3.30.200.20">
    <property type="entry name" value="Phosphorylase Kinase, domain 1"/>
    <property type="match status" value="1"/>
</dbReference>
<dbReference type="STRING" id="556484.B7FUN1"/>
<dbReference type="Pfam" id="PF00069">
    <property type="entry name" value="Pkinase"/>
    <property type="match status" value="1"/>
</dbReference>
<feature type="binding site" evidence="6">
    <location>
        <position position="38"/>
    </location>
    <ligand>
        <name>ATP</name>
        <dbReference type="ChEBI" id="CHEBI:30616"/>
    </ligand>
</feature>
<evidence type="ECO:0000313" key="10">
    <source>
        <dbReference type="EMBL" id="EEC50013.1"/>
    </source>
</evidence>
<dbReference type="InterPro" id="IPR000719">
    <property type="entry name" value="Prot_kinase_dom"/>
</dbReference>
<dbReference type="GO" id="GO:0005524">
    <property type="term" value="F:ATP binding"/>
    <property type="evidence" value="ECO:0007669"/>
    <property type="project" value="UniProtKB-UniRule"/>
</dbReference>
<dbReference type="SUPFAM" id="SSF56112">
    <property type="entry name" value="Protein kinase-like (PK-like)"/>
    <property type="match status" value="1"/>
</dbReference>
<evidence type="ECO:0000259" key="8">
    <source>
        <dbReference type="PROSITE" id="PS50011"/>
    </source>
</evidence>
<feature type="non-terminal residue" evidence="10">
    <location>
        <position position="1"/>
    </location>
</feature>
<keyword evidence="11" id="KW-1185">Reference proteome</keyword>
<dbReference type="EMBL" id="CM000607">
    <property type="protein sequence ID" value="EEC50013.1"/>
    <property type="molecule type" value="Genomic_DNA"/>
</dbReference>
<evidence type="ECO:0000256" key="5">
    <source>
        <dbReference type="ARBA" id="ARBA00022840"/>
    </source>
</evidence>
<feature type="domain" description="AGC-kinase C-terminal" evidence="9">
    <location>
        <begin position="266"/>
        <end position="323"/>
    </location>
</feature>
<evidence type="ECO:0000256" key="3">
    <source>
        <dbReference type="ARBA" id="ARBA00022741"/>
    </source>
</evidence>
<dbReference type="PROSITE" id="PS00107">
    <property type="entry name" value="PROTEIN_KINASE_ATP"/>
    <property type="match status" value="1"/>
</dbReference>
<evidence type="ECO:0000256" key="2">
    <source>
        <dbReference type="ARBA" id="ARBA00022679"/>
    </source>
</evidence>
<evidence type="ECO:0000256" key="1">
    <source>
        <dbReference type="ARBA" id="ARBA00022527"/>
    </source>
</evidence>
<dbReference type="InterPro" id="IPR017441">
    <property type="entry name" value="Protein_kinase_ATP_BS"/>
</dbReference>
<organism evidence="10 11">
    <name type="scientific">Phaeodactylum tricornutum (strain CCAP 1055/1)</name>
    <dbReference type="NCBI Taxonomy" id="556484"/>
    <lineage>
        <taxon>Eukaryota</taxon>
        <taxon>Sar</taxon>
        <taxon>Stramenopiles</taxon>
        <taxon>Ochrophyta</taxon>
        <taxon>Bacillariophyta</taxon>
        <taxon>Bacillariophyceae</taxon>
        <taxon>Bacillariophycidae</taxon>
        <taxon>Naviculales</taxon>
        <taxon>Phaeodactylaceae</taxon>
        <taxon>Phaeodactylum</taxon>
    </lineage>
</organism>
<dbReference type="AlphaFoldDB" id="B7FUN1"/>
<dbReference type="InterPro" id="IPR000961">
    <property type="entry name" value="AGC-kinase_C"/>
</dbReference>
<dbReference type="SMART" id="SM00220">
    <property type="entry name" value="S_TKc"/>
    <property type="match status" value="1"/>
</dbReference>
<evidence type="ECO:0000256" key="7">
    <source>
        <dbReference type="RuleBase" id="RU000304"/>
    </source>
</evidence>
<dbReference type="GeneID" id="7198102"/>
<dbReference type="RefSeq" id="XP_002178348.1">
    <property type="nucleotide sequence ID" value="XM_002178312.1"/>
</dbReference>
<dbReference type="InterPro" id="IPR011009">
    <property type="entry name" value="Kinase-like_dom_sf"/>
</dbReference>
<proteinExistence type="inferred from homology"/>
<dbReference type="PANTHER" id="PTHR24353:SF143">
    <property type="entry name" value="PROTEIN KINASE DOMAIN-CONTAINING PROTEIN"/>
    <property type="match status" value="1"/>
</dbReference>
<dbReference type="FunFam" id="1.10.510.10:FF:000571">
    <property type="entry name" value="Maternal embryonic leucine zipper kinase"/>
    <property type="match status" value="1"/>
</dbReference>
<dbReference type="PANTHER" id="PTHR24353">
    <property type="entry name" value="CYCLIC NUCLEOTIDE-DEPENDENT PROTEIN KINASE"/>
    <property type="match status" value="1"/>
</dbReference>
<keyword evidence="5 6" id="KW-0067">ATP-binding</keyword>
<keyword evidence="1 7" id="KW-0723">Serine/threonine-protein kinase</keyword>
<dbReference type="eggNOG" id="KOG0614">
    <property type="taxonomic scope" value="Eukaryota"/>
</dbReference>
<sequence length="323" mass="36360">LSLADLTKHTILGAGTFGQVWLVSRPGADGNDRAYALKVQSKYELSQSGQARSVVHEKEIMAGLNHPLVNRLLGAFKDVDYIYMLMNLVQGGELYGVMHTSTSDKLSENVSKFYIAGIAEGLGYMHSRGFVYRDLKPENVLISNEGYPVIIDFGFAKYVSDMTYTLCGTPLYLPPEVILNRGHNWGCDHWSLGVLLYEMILGYTPFYGMDQIELFRAIVKGKFSLPKWISAEANSLMSGLLTRDPRKRLGSLSGGENDIAKHPFFTDTDFGKIRRMEYPAPYVPSIKNPLDASNFESWTHVNDKLKTKYPKLTREEAKIFDNF</sequence>
<name>B7FUN1_PHATC</name>
<dbReference type="PROSITE" id="PS50011">
    <property type="entry name" value="PROTEIN_KINASE_DOM"/>
    <property type="match status" value="1"/>
</dbReference>
<dbReference type="GO" id="GO:0004691">
    <property type="term" value="F:cAMP-dependent protein kinase activity"/>
    <property type="evidence" value="ECO:0007669"/>
    <property type="project" value="TreeGrafter"/>
</dbReference>
<keyword evidence="2" id="KW-0808">Transferase</keyword>
<evidence type="ECO:0000313" key="11">
    <source>
        <dbReference type="Proteomes" id="UP000000759"/>
    </source>
</evidence>
<keyword evidence="3 6" id="KW-0547">Nucleotide-binding</keyword>
<evidence type="ECO:0000259" key="9">
    <source>
        <dbReference type="PROSITE" id="PS51285"/>
    </source>
</evidence>
<comment type="similarity">
    <text evidence="7">Belongs to the protein kinase superfamily.</text>
</comment>
<dbReference type="Proteomes" id="UP000000759">
    <property type="component" value="Chromosome 4"/>
</dbReference>
<evidence type="ECO:0000256" key="6">
    <source>
        <dbReference type="PROSITE-ProRule" id="PRU10141"/>
    </source>
</evidence>
<evidence type="ECO:0000256" key="4">
    <source>
        <dbReference type="ARBA" id="ARBA00022777"/>
    </source>
</evidence>
<keyword evidence="4" id="KW-0418">Kinase</keyword>
<dbReference type="PaxDb" id="2850-Phatr10865"/>
<dbReference type="HOGENOM" id="CLU_000288_73_2_1"/>
<dbReference type="InterPro" id="IPR008271">
    <property type="entry name" value="Ser/Thr_kinase_AS"/>
</dbReference>
<reference evidence="11" key="2">
    <citation type="submission" date="2008-08" db="EMBL/GenBank/DDBJ databases">
        <authorList>
            <consortium name="Diatom Consortium"/>
            <person name="Grigoriev I."/>
            <person name="Grimwood J."/>
            <person name="Kuo A."/>
            <person name="Otillar R.P."/>
            <person name="Salamov A."/>
            <person name="Detter J.C."/>
            <person name="Lindquist E."/>
            <person name="Shapiro H."/>
            <person name="Lucas S."/>
            <person name="Glavina del Rio T."/>
            <person name="Pitluck S."/>
            <person name="Rokhsar D."/>
            <person name="Bowler C."/>
        </authorList>
    </citation>
    <scope>GENOME REANNOTATION</scope>
    <source>
        <strain evidence="11">CCAP 1055/1</strain>
    </source>
</reference>
<dbReference type="OrthoDB" id="37858at2759"/>
<dbReference type="InParanoid" id="B7FUN1"/>